<evidence type="ECO:0000313" key="1">
    <source>
        <dbReference type="EMBL" id="TWT34749.1"/>
    </source>
</evidence>
<dbReference type="EMBL" id="SJPF01000002">
    <property type="protein sequence ID" value="TWT34749.1"/>
    <property type="molecule type" value="Genomic_DNA"/>
</dbReference>
<proteinExistence type="predicted"/>
<evidence type="ECO:0008006" key="3">
    <source>
        <dbReference type="Google" id="ProtNLM"/>
    </source>
</evidence>
<sequence>MKYSTLATMVVAAATIASVGCGARGPEMGDVVGSVTYQGKPLPTGTITFMPETAGVPTAYANIKDDGTYEGYTDEFGKGVPVGKHRVMIMAVKENGPEAAAVALLPFKYGSDHQSGLTAEVAPGENQVNFDLR</sequence>
<dbReference type="Proteomes" id="UP000318878">
    <property type="component" value="Unassembled WGS sequence"/>
</dbReference>
<dbReference type="AlphaFoldDB" id="A0A5C5VA30"/>
<evidence type="ECO:0000313" key="2">
    <source>
        <dbReference type="Proteomes" id="UP000318878"/>
    </source>
</evidence>
<reference evidence="1 2" key="1">
    <citation type="submission" date="2019-02" db="EMBL/GenBank/DDBJ databases">
        <title>Deep-cultivation of Planctomycetes and their phenomic and genomic characterization uncovers novel biology.</title>
        <authorList>
            <person name="Wiegand S."/>
            <person name="Jogler M."/>
            <person name="Boedeker C."/>
            <person name="Pinto D."/>
            <person name="Vollmers J."/>
            <person name="Rivas-Marin E."/>
            <person name="Kohn T."/>
            <person name="Peeters S.H."/>
            <person name="Heuer A."/>
            <person name="Rast P."/>
            <person name="Oberbeckmann S."/>
            <person name="Bunk B."/>
            <person name="Jeske O."/>
            <person name="Meyerdierks A."/>
            <person name="Storesund J.E."/>
            <person name="Kallscheuer N."/>
            <person name="Luecker S."/>
            <person name="Lage O.M."/>
            <person name="Pohl T."/>
            <person name="Merkel B.J."/>
            <person name="Hornburger P."/>
            <person name="Mueller R.-W."/>
            <person name="Bruemmer F."/>
            <person name="Labrenz M."/>
            <person name="Spormann A.M."/>
            <person name="Op Den Camp H."/>
            <person name="Overmann J."/>
            <person name="Amann R."/>
            <person name="Jetten M.S.M."/>
            <person name="Mascher T."/>
            <person name="Medema M.H."/>
            <person name="Devos D.P."/>
            <person name="Kaster A.-K."/>
            <person name="Ovreas L."/>
            <person name="Rohde M."/>
            <person name="Galperin M.Y."/>
            <person name="Jogler C."/>
        </authorList>
    </citation>
    <scope>NUCLEOTIDE SEQUENCE [LARGE SCALE GENOMIC DNA]</scope>
    <source>
        <strain evidence="1 2">Enr8</strain>
    </source>
</reference>
<accession>A0A5C5VA30</accession>
<comment type="caution">
    <text evidence="1">The sequence shown here is derived from an EMBL/GenBank/DDBJ whole genome shotgun (WGS) entry which is preliminary data.</text>
</comment>
<protein>
    <recommendedName>
        <fullName evidence="3">Carboxypeptidase regulatory-like domain-containing protein</fullName>
    </recommendedName>
</protein>
<gene>
    <name evidence="1" type="ORF">Enr8_21630</name>
</gene>
<dbReference type="RefSeq" id="WP_246120029.1">
    <property type="nucleotide sequence ID" value="NZ_SJPF01000002.1"/>
</dbReference>
<name>A0A5C5VA30_9BACT</name>
<dbReference type="PROSITE" id="PS51257">
    <property type="entry name" value="PROKAR_LIPOPROTEIN"/>
    <property type="match status" value="1"/>
</dbReference>
<organism evidence="1 2">
    <name type="scientific">Blastopirellula retiformator</name>
    <dbReference type="NCBI Taxonomy" id="2527970"/>
    <lineage>
        <taxon>Bacteria</taxon>
        <taxon>Pseudomonadati</taxon>
        <taxon>Planctomycetota</taxon>
        <taxon>Planctomycetia</taxon>
        <taxon>Pirellulales</taxon>
        <taxon>Pirellulaceae</taxon>
        <taxon>Blastopirellula</taxon>
    </lineage>
</organism>
<keyword evidence="2" id="KW-1185">Reference proteome</keyword>